<feature type="region of interest" description="Disordered" evidence="1">
    <location>
        <begin position="1"/>
        <end position="62"/>
    </location>
</feature>
<reference evidence="2 3" key="1">
    <citation type="submission" date="2015-04" db="EMBL/GenBank/DDBJ databases">
        <title>Complete genome sequence of Schizopora paradoxa KUC8140, a cosmopolitan wood degrader in East Asia.</title>
        <authorList>
            <consortium name="DOE Joint Genome Institute"/>
            <person name="Min B."/>
            <person name="Park H."/>
            <person name="Jang Y."/>
            <person name="Kim J.-J."/>
            <person name="Kim K.H."/>
            <person name="Pangilinan J."/>
            <person name="Lipzen A."/>
            <person name="Riley R."/>
            <person name="Grigoriev I.V."/>
            <person name="Spatafora J.W."/>
            <person name="Choi I.-G."/>
        </authorList>
    </citation>
    <scope>NUCLEOTIDE SEQUENCE [LARGE SCALE GENOMIC DNA]</scope>
    <source>
        <strain evidence="2 3">KUC8140</strain>
    </source>
</reference>
<dbReference type="EMBL" id="KQ086612">
    <property type="protein sequence ID" value="KLO04285.1"/>
    <property type="molecule type" value="Genomic_DNA"/>
</dbReference>
<sequence length="179" mass="20164">MPAPRIAARPKADRKTNHDPKRPVRIPAPPPGHARRSHRRVPPSRSLSSPPPSSPARSSLKQRREKLYVGVIRPFLVLIGARSRHERGNVEKGVQHAMLNPLSDLIPRPFTKGNLAIYLAFLPKGYPWGPSERTPAFKRSINLLLTHRSFRFFALPGPKNSVWCIRIGHRQPFLPGISL</sequence>
<dbReference type="Proteomes" id="UP000053477">
    <property type="component" value="Unassembled WGS sequence"/>
</dbReference>
<proteinExistence type="predicted"/>
<keyword evidence="3" id="KW-1185">Reference proteome</keyword>
<accession>A0A0H2QXE3</accession>
<name>A0A0H2QXE3_9AGAM</name>
<organism evidence="2 3">
    <name type="scientific">Schizopora paradoxa</name>
    <dbReference type="NCBI Taxonomy" id="27342"/>
    <lineage>
        <taxon>Eukaryota</taxon>
        <taxon>Fungi</taxon>
        <taxon>Dikarya</taxon>
        <taxon>Basidiomycota</taxon>
        <taxon>Agaricomycotina</taxon>
        <taxon>Agaricomycetes</taxon>
        <taxon>Hymenochaetales</taxon>
        <taxon>Schizoporaceae</taxon>
        <taxon>Schizopora</taxon>
    </lineage>
</organism>
<gene>
    <name evidence="2" type="ORF">SCHPADRAFT_934058</name>
</gene>
<feature type="compositionally biased region" description="Basic and acidic residues" evidence="1">
    <location>
        <begin position="10"/>
        <end position="22"/>
    </location>
</feature>
<evidence type="ECO:0000313" key="3">
    <source>
        <dbReference type="Proteomes" id="UP000053477"/>
    </source>
</evidence>
<protein>
    <submittedName>
        <fullName evidence="2">Uncharacterized protein</fullName>
    </submittedName>
</protein>
<evidence type="ECO:0000313" key="2">
    <source>
        <dbReference type="EMBL" id="KLO04285.1"/>
    </source>
</evidence>
<dbReference type="InParanoid" id="A0A0H2QXE3"/>
<dbReference type="AlphaFoldDB" id="A0A0H2QXE3"/>
<evidence type="ECO:0000256" key="1">
    <source>
        <dbReference type="SAM" id="MobiDB-lite"/>
    </source>
</evidence>
<feature type="compositionally biased region" description="Basic residues" evidence="1">
    <location>
        <begin position="33"/>
        <end position="42"/>
    </location>
</feature>